<comment type="similarity">
    <text evidence="1">Belongs to the HesA/MoeB/ThiF family.</text>
</comment>
<evidence type="ECO:0000256" key="3">
    <source>
        <dbReference type="ARBA" id="ARBA00022741"/>
    </source>
</evidence>
<comment type="subunit">
    <text evidence="7">Homodimer. Forms a stable heterotetrameric complex of 2 MoeB and 2 MoaD during adenylation of MoaD.</text>
</comment>
<dbReference type="Gene3D" id="3.40.50.720">
    <property type="entry name" value="NAD(P)-binding Rossmann-like Domain"/>
    <property type="match status" value="1"/>
</dbReference>
<dbReference type="InterPro" id="IPR045886">
    <property type="entry name" value="ThiF/MoeB/HesA"/>
</dbReference>
<feature type="region of interest" description="Disordered" evidence="13">
    <location>
        <begin position="261"/>
        <end position="280"/>
    </location>
</feature>
<keyword evidence="4" id="KW-0067">ATP-binding</keyword>
<evidence type="ECO:0000259" key="14">
    <source>
        <dbReference type="Pfam" id="PF00899"/>
    </source>
</evidence>
<accession>A0A7X6DNK8</accession>
<dbReference type="Pfam" id="PF00899">
    <property type="entry name" value="ThiF"/>
    <property type="match status" value="1"/>
</dbReference>
<dbReference type="GO" id="GO:0061605">
    <property type="term" value="F:molybdopterin-synthase adenylyltransferase activity"/>
    <property type="evidence" value="ECO:0007669"/>
    <property type="project" value="UniProtKB-EC"/>
</dbReference>
<dbReference type="GO" id="GO:0005829">
    <property type="term" value="C:cytosol"/>
    <property type="evidence" value="ECO:0007669"/>
    <property type="project" value="TreeGrafter"/>
</dbReference>
<evidence type="ECO:0000256" key="2">
    <source>
        <dbReference type="ARBA" id="ARBA00022679"/>
    </source>
</evidence>
<evidence type="ECO:0000256" key="9">
    <source>
        <dbReference type="ARBA" id="ARBA00073635"/>
    </source>
</evidence>
<sequence length="280" mass="30189">MAFTEEQLVRYSRHIILTEVGGKGQKKIGQAKVLIVGAGGLGSPIALYLAAAGVGTLGLIDADVVDLSNLQRQIIHHTSDIGRPKVLSAQEKMVAINSDVKVVPYQENLDADNALKIFNDFDYVIDGTDNFPAKFLINDAAHFAKKPLIHGGILRFEGQLFTILPGTSACYRCIFPEPPPAGLIPTCQEAGVLGALAGLIGTLQGTEVLKLILGIGKPLTDRILKYDALRTQFREIPIRRNPNCPLCGGNPTIRTLEVQEPPVCDTDPAPLRSQGMNHQP</sequence>
<comment type="catalytic activity">
    <reaction evidence="5">
        <text>[molybdopterin-synthase sulfur-carrier protein]-C-terminal Gly-Gly + ATP + H(+) = [molybdopterin-synthase sulfur-carrier protein]-C-terminal Gly-Gly-AMP + diphosphate</text>
        <dbReference type="Rhea" id="RHEA:43616"/>
        <dbReference type="Rhea" id="RHEA-COMP:12159"/>
        <dbReference type="Rhea" id="RHEA-COMP:12202"/>
        <dbReference type="ChEBI" id="CHEBI:15378"/>
        <dbReference type="ChEBI" id="CHEBI:30616"/>
        <dbReference type="ChEBI" id="CHEBI:33019"/>
        <dbReference type="ChEBI" id="CHEBI:90618"/>
        <dbReference type="ChEBI" id="CHEBI:90778"/>
        <dbReference type="EC" id="2.7.7.80"/>
    </reaction>
</comment>
<name>A0A7X6DNK8_9BACT</name>
<dbReference type="CDD" id="cd00757">
    <property type="entry name" value="ThiF_MoeB_HesA_family"/>
    <property type="match status" value="1"/>
</dbReference>
<feature type="domain" description="THIF-type NAD/FAD binding fold" evidence="14">
    <location>
        <begin position="11"/>
        <end position="245"/>
    </location>
</feature>
<dbReference type="RefSeq" id="WP_168058641.1">
    <property type="nucleotide sequence ID" value="NZ_VTOW01000001.1"/>
</dbReference>
<dbReference type="PANTHER" id="PTHR10953:SF102">
    <property type="entry name" value="ADENYLYLTRANSFERASE AND SULFURTRANSFERASE MOCS3"/>
    <property type="match status" value="1"/>
</dbReference>
<keyword evidence="15" id="KW-0548">Nucleotidyltransferase</keyword>
<evidence type="ECO:0000256" key="12">
    <source>
        <dbReference type="ARBA" id="ARBA00078531"/>
    </source>
</evidence>
<dbReference type="NCBIfam" id="NF004281">
    <property type="entry name" value="PRK05690.1"/>
    <property type="match status" value="1"/>
</dbReference>
<dbReference type="GO" id="GO:0008146">
    <property type="term" value="F:sulfotransferase activity"/>
    <property type="evidence" value="ECO:0007669"/>
    <property type="project" value="TreeGrafter"/>
</dbReference>
<proteinExistence type="inferred from homology"/>
<dbReference type="GO" id="GO:0005524">
    <property type="term" value="F:ATP binding"/>
    <property type="evidence" value="ECO:0007669"/>
    <property type="project" value="UniProtKB-KW"/>
</dbReference>
<dbReference type="EMBL" id="VTOW01000001">
    <property type="protein sequence ID" value="NKE70387.1"/>
    <property type="molecule type" value="Genomic_DNA"/>
</dbReference>
<evidence type="ECO:0000256" key="11">
    <source>
        <dbReference type="ARBA" id="ARBA00075328"/>
    </source>
</evidence>
<dbReference type="EC" id="2.7.7.80" evidence="8"/>
<dbReference type="InterPro" id="IPR000594">
    <property type="entry name" value="ThiF_NAD_FAD-bd"/>
</dbReference>
<protein>
    <recommendedName>
        <fullName evidence="9">Molybdopterin-synthase adenylyltransferase</fullName>
        <ecNumber evidence="8">2.7.7.80</ecNumber>
    </recommendedName>
    <alternativeName>
        <fullName evidence="12">MoaD protein adenylase</fullName>
    </alternativeName>
    <alternativeName>
        <fullName evidence="10">Molybdopterin-converting factor subunit 1 adenylase</fullName>
    </alternativeName>
    <alternativeName>
        <fullName evidence="11">Sulfur carrier protein MoaD adenylyltransferase</fullName>
    </alternativeName>
</protein>
<dbReference type="PANTHER" id="PTHR10953">
    <property type="entry name" value="UBIQUITIN-ACTIVATING ENZYME E1"/>
    <property type="match status" value="1"/>
</dbReference>
<evidence type="ECO:0000256" key="13">
    <source>
        <dbReference type="SAM" id="MobiDB-lite"/>
    </source>
</evidence>
<evidence type="ECO:0000256" key="1">
    <source>
        <dbReference type="ARBA" id="ARBA00009919"/>
    </source>
</evidence>
<evidence type="ECO:0000256" key="10">
    <source>
        <dbReference type="ARBA" id="ARBA00075110"/>
    </source>
</evidence>
<dbReference type="SUPFAM" id="SSF69572">
    <property type="entry name" value="Activating enzymes of the ubiquitin-like proteins"/>
    <property type="match status" value="1"/>
</dbReference>
<comment type="function">
    <text evidence="6">Catalyzes the adenylation by ATP of the carboxyl group of the C-terminal glycine of sulfur carrier protein MoaD.</text>
</comment>
<evidence type="ECO:0000256" key="8">
    <source>
        <dbReference type="ARBA" id="ARBA00066884"/>
    </source>
</evidence>
<evidence type="ECO:0000256" key="5">
    <source>
        <dbReference type="ARBA" id="ARBA00052218"/>
    </source>
</evidence>
<keyword evidence="3" id="KW-0547">Nucleotide-binding</keyword>
<reference evidence="15 16" key="1">
    <citation type="journal article" date="2020" name="Nature">
        <title>Bacterial chemolithoautotrophy via manganese oxidation.</title>
        <authorList>
            <person name="Yu H."/>
            <person name="Leadbetter J.R."/>
        </authorList>
    </citation>
    <scope>NUCLEOTIDE SEQUENCE [LARGE SCALE GENOMIC DNA]</scope>
    <source>
        <strain evidence="15 16">Mn-1</strain>
    </source>
</reference>
<keyword evidence="16" id="KW-1185">Reference proteome</keyword>
<evidence type="ECO:0000256" key="4">
    <source>
        <dbReference type="ARBA" id="ARBA00022840"/>
    </source>
</evidence>
<comment type="caution">
    <text evidence="15">The sequence shown here is derived from an EMBL/GenBank/DDBJ whole genome shotgun (WGS) entry which is preliminary data.</text>
</comment>
<dbReference type="GO" id="GO:0008641">
    <property type="term" value="F:ubiquitin-like modifier activating enzyme activity"/>
    <property type="evidence" value="ECO:0007669"/>
    <property type="project" value="InterPro"/>
</dbReference>
<dbReference type="Proteomes" id="UP000534783">
    <property type="component" value="Unassembled WGS sequence"/>
</dbReference>
<organism evidence="15 16">
    <name type="scientific">Candidatus Manganitrophus noduliformans</name>
    <dbReference type="NCBI Taxonomy" id="2606439"/>
    <lineage>
        <taxon>Bacteria</taxon>
        <taxon>Pseudomonadati</taxon>
        <taxon>Nitrospirota</taxon>
        <taxon>Nitrospiria</taxon>
        <taxon>Candidatus Troglogloeales</taxon>
        <taxon>Candidatus Manganitrophaceae</taxon>
        <taxon>Candidatus Manganitrophus</taxon>
    </lineage>
</organism>
<dbReference type="FunFam" id="3.40.50.720:FF:000033">
    <property type="entry name" value="Adenylyltransferase and sulfurtransferase MOCS3"/>
    <property type="match status" value="1"/>
</dbReference>
<evidence type="ECO:0000313" key="16">
    <source>
        <dbReference type="Proteomes" id="UP000534783"/>
    </source>
</evidence>
<keyword evidence="2 15" id="KW-0808">Transferase</keyword>
<evidence type="ECO:0000256" key="6">
    <source>
        <dbReference type="ARBA" id="ARBA00055169"/>
    </source>
</evidence>
<evidence type="ECO:0000256" key="7">
    <source>
        <dbReference type="ARBA" id="ARBA00063809"/>
    </source>
</evidence>
<evidence type="ECO:0000313" key="15">
    <source>
        <dbReference type="EMBL" id="NKE70387.1"/>
    </source>
</evidence>
<dbReference type="InterPro" id="IPR035985">
    <property type="entry name" value="Ubiquitin-activating_enz"/>
</dbReference>
<dbReference type="GO" id="GO:0004792">
    <property type="term" value="F:thiosulfate-cyanide sulfurtransferase activity"/>
    <property type="evidence" value="ECO:0007669"/>
    <property type="project" value="TreeGrafter"/>
</dbReference>
<dbReference type="AlphaFoldDB" id="A0A7X6DNK8"/>
<gene>
    <name evidence="15" type="primary">moeB</name>
    <name evidence="15" type="ORF">MNODULE_06500</name>
</gene>